<name>A0AAV1EGZ7_OLDCO</name>
<feature type="region of interest" description="Disordered" evidence="8">
    <location>
        <begin position="552"/>
        <end position="571"/>
    </location>
</feature>
<dbReference type="PANTHER" id="PTHR12746">
    <property type="entry name" value="NONSENSE-MEDIATED MRNA DECAY PROTEIN 3"/>
    <property type="match status" value="1"/>
</dbReference>
<dbReference type="GO" id="GO:0000055">
    <property type="term" value="P:ribosomal large subunit export from nucleus"/>
    <property type="evidence" value="ECO:0007669"/>
    <property type="project" value="TreeGrafter"/>
</dbReference>
<keyword evidence="13" id="KW-1185">Reference proteome</keyword>
<feature type="domain" description="Nmd3 N-terminal" evidence="9">
    <location>
        <begin position="24"/>
        <end position="159"/>
    </location>
</feature>
<comment type="similarity">
    <text evidence="1 7">Belongs to the NMD3 family.</text>
</comment>
<keyword evidence="4 7" id="KW-0963">Cytoplasm</keyword>
<evidence type="ECO:0000259" key="10">
    <source>
        <dbReference type="Pfam" id="PF21192"/>
    </source>
</evidence>
<dbReference type="InterPro" id="IPR048898">
    <property type="entry name" value="OB_NMD3"/>
</dbReference>
<evidence type="ECO:0000259" key="9">
    <source>
        <dbReference type="Pfam" id="PF04981"/>
    </source>
</evidence>
<dbReference type="Proteomes" id="UP001161247">
    <property type="component" value="Chromosome 9"/>
</dbReference>
<sequence length="571" mass="65517">MSLLADMAKGAGISCFQEIKSVLCSECGIVIEPDIAEVSNICEDCFYIVYAGFMSQKCVVFHCYECKKYVASMAFGTARWLTMSKLRKSLGFVYKQFLKRLPVWNKVKLVQCEFIETEPDSKVINVKFTVYKEVLGTILEKSCTTKFWVIKMLCQYCPEVKVFESRPEEKVFESRPEEQFESRPEEKVFESQPEEKVSESCPELRQSVSHRRTFFHLEQLILKDNAAADCVRIKQVDQGLDFIFPSQGYAFKFVEFLASHVPIKYDLSLHGNNCALPVTICPICPDDLIYLPHEVAAGLGNFGPLVICIKVTNSIVLMNPFTLDHRILDGARYWETPFESLLTCDQLTICVTVDIGKGFGKEVTVCGKQYELGKAIVARLRDYWTNNRHFYVWSHLGGVLDEADAALGHDLALAKGKFKLDKSLPELILVKRCFVEELNHKRGEPRPWVLKRLDIEVDDKKEMKTKYEKSLEEPDYEKAVTSDYQKSLEEPLCDDEEVIMSDYQMMTEYERFLCEVETNPDIWPFYNFYKNKEYDPSKVGPGLDFGGTWPGYSDGPPSFPEEQLLDEAVQV</sequence>
<evidence type="ECO:0000313" key="13">
    <source>
        <dbReference type="Proteomes" id="UP001161247"/>
    </source>
</evidence>
<dbReference type="PANTHER" id="PTHR12746:SF2">
    <property type="entry name" value="60S RIBOSOMAL EXPORT PROTEIN NMD3"/>
    <property type="match status" value="1"/>
</dbReference>
<evidence type="ECO:0000256" key="6">
    <source>
        <dbReference type="ARBA" id="ARBA00023242"/>
    </source>
</evidence>
<dbReference type="InterPro" id="IPR048899">
    <property type="entry name" value="NMD_SH3"/>
</dbReference>
<dbReference type="GO" id="GO:0015031">
    <property type="term" value="P:protein transport"/>
    <property type="evidence" value="ECO:0007669"/>
    <property type="project" value="UniProtKB-KW"/>
</dbReference>
<feature type="domain" description="Nmd3 N-terminal" evidence="9">
    <location>
        <begin position="200"/>
        <end position="266"/>
    </location>
</feature>
<dbReference type="EMBL" id="OX459126">
    <property type="protein sequence ID" value="CAI9119032.1"/>
    <property type="molecule type" value="Genomic_DNA"/>
</dbReference>
<evidence type="ECO:0000256" key="4">
    <source>
        <dbReference type="ARBA" id="ARBA00022490"/>
    </source>
</evidence>
<feature type="domain" description="60S ribosomal export protein NMD3 SH3" evidence="11">
    <location>
        <begin position="283"/>
        <end position="324"/>
    </location>
</feature>
<dbReference type="AlphaFoldDB" id="A0AAV1EGZ7"/>
<dbReference type="Pfam" id="PF21192">
    <property type="entry name" value="OB_NMD3"/>
    <property type="match status" value="1"/>
</dbReference>
<comment type="subcellular location">
    <subcellularLocation>
        <location evidence="7">Cytoplasm</location>
    </subcellularLocation>
    <subcellularLocation>
        <location evidence="7">Nucleus</location>
    </subcellularLocation>
</comment>
<evidence type="ECO:0000256" key="3">
    <source>
        <dbReference type="ARBA" id="ARBA00022448"/>
    </source>
</evidence>
<comment type="function">
    <text evidence="7">Acts as an adapter for the XPO1/CRM1-mediated export of the 60S ribosomal subunit.</text>
</comment>
<organism evidence="12 13">
    <name type="scientific">Oldenlandia corymbosa var. corymbosa</name>
    <dbReference type="NCBI Taxonomy" id="529605"/>
    <lineage>
        <taxon>Eukaryota</taxon>
        <taxon>Viridiplantae</taxon>
        <taxon>Streptophyta</taxon>
        <taxon>Embryophyta</taxon>
        <taxon>Tracheophyta</taxon>
        <taxon>Spermatophyta</taxon>
        <taxon>Magnoliopsida</taxon>
        <taxon>eudicotyledons</taxon>
        <taxon>Gunneridae</taxon>
        <taxon>Pentapetalae</taxon>
        <taxon>asterids</taxon>
        <taxon>lamiids</taxon>
        <taxon>Gentianales</taxon>
        <taxon>Rubiaceae</taxon>
        <taxon>Rubioideae</taxon>
        <taxon>Spermacoceae</taxon>
        <taxon>Hedyotis-Oldenlandia complex</taxon>
        <taxon>Oldenlandia</taxon>
    </lineage>
</organism>
<evidence type="ECO:0000259" key="11">
    <source>
        <dbReference type="Pfam" id="PF21193"/>
    </source>
</evidence>
<evidence type="ECO:0000256" key="5">
    <source>
        <dbReference type="ARBA" id="ARBA00022927"/>
    </source>
</evidence>
<evidence type="ECO:0000256" key="1">
    <source>
        <dbReference type="ARBA" id="ARBA00009794"/>
    </source>
</evidence>
<feature type="domain" description="60S ribosomal export protein NMD3 OB-fold" evidence="10">
    <location>
        <begin position="369"/>
        <end position="432"/>
    </location>
</feature>
<dbReference type="Pfam" id="PF04981">
    <property type="entry name" value="NMD3"/>
    <property type="match status" value="2"/>
</dbReference>
<dbReference type="GO" id="GO:0043023">
    <property type="term" value="F:ribosomal large subunit binding"/>
    <property type="evidence" value="ECO:0007669"/>
    <property type="project" value="InterPro"/>
</dbReference>
<dbReference type="Pfam" id="PF21193">
    <property type="entry name" value="NMD_SH3"/>
    <property type="match status" value="1"/>
</dbReference>
<accession>A0AAV1EGZ7</accession>
<keyword evidence="5 7" id="KW-0653">Protein transport</keyword>
<keyword evidence="6 7" id="KW-0539">Nucleus</keyword>
<dbReference type="GO" id="GO:0005737">
    <property type="term" value="C:cytoplasm"/>
    <property type="evidence" value="ECO:0007669"/>
    <property type="project" value="UniProtKB-SubCell"/>
</dbReference>
<evidence type="ECO:0000256" key="8">
    <source>
        <dbReference type="SAM" id="MobiDB-lite"/>
    </source>
</evidence>
<reference evidence="12" key="1">
    <citation type="submission" date="2023-03" db="EMBL/GenBank/DDBJ databases">
        <authorList>
            <person name="Julca I."/>
        </authorList>
    </citation>
    <scope>NUCLEOTIDE SEQUENCE</scope>
</reference>
<evidence type="ECO:0000256" key="2">
    <source>
        <dbReference type="ARBA" id="ARBA00017035"/>
    </source>
</evidence>
<gene>
    <name evidence="12" type="ORF">OLC1_LOCUS24780</name>
</gene>
<evidence type="ECO:0000256" key="7">
    <source>
        <dbReference type="RuleBase" id="RU364108"/>
    </source>
</evidence>
<proteinExistence type="inferred from homology"/>
<keyword evidence="3 7" id="KW-0813">Transport</keyword>
<dbReference type="InterPro" id="IPR039768">
    <property type="entry name" value="Nmd3"/>
</dbReference>
<protein>
    <recommendedName>
        <fullName evidence="2 7">60S ribosomal export protein NMD3</fullName>
    </recommendedName>
</protein>
<dbReference type="GO" id="GO:0005634">
    <property type="term" value="C:nucleus"/>
    <property type="evidence" value="ECO:0007669"/>
    <property type="project" value="UniProtKB-SubCell"/>
</dbReference>
<evidence type="ECO:0000313" key="12">
    <source>
        <dbReference type="EMBL" id="CAI9119032.1"/>
    </source>
</evidence>
<dbReference type="InterPro" id="IPR007064">
    <property type="entry name" value="Nmd3_N"/>
</dbReference>